<comment type="similarity">
    <text evidence="1 5">Belongs to the pseudouridine synthase RsuA family.</text>
</comment>
<dbReference type="PROSITE" id="PS50889">
    <property type="entry name" value="S4"/>
    <property type="match status" value="1"/>
</dbReference>
<dbReference type="InterPro" id="IPR006145">
    <property type="entry name" value="PsdUridine_synth_RsuA/RluA"/>
</dbReference>
<dbReference type="InterPro" id="IPR020103">
    <property type="entry name" value="PsdUridine_synth_cat_dom_sf"/>
</dbReference>
<dbReference type="GO" id="GO:0000455">
    <property type="term" value="P:enzyme-directed rRNA pseudouridine synthesis"/>
    <property type="evidence" value="ECO:0007669"/>
    <property type="project" value="UniProtKB-ARBA"/>
</dbReference>
<gene>
    <name evidence="7" type="ORF">BFS35_000365</name>
</gene>
<keyword evidence="3 5" id="KW-0413">Isomerase</keyword>
<dbReference type="Proteomes" id="UP000229523">
    <property type="component" value="Unassembled WGS sequence"/>
</dbReference>
<dbReference type="CDD" id="cd00165">
    <property type="entry name" value="S4"/>
    <property type="match status" value="1"/>
</dbReference>
<dbReference type="Pfam" id="PF01479">
    <property type="entry name" value="S4"/>
    <property type="match status" value="1"/>
</dbReference>
<dbReference type="InterPro" id="IPR050343">
    <property type="entry name" value="RsuA_PseudoU_synthase"/>
</dbReference>
<dbReference type="RefSeq" id="WP_099579799.1">
    <property type="nucleotide sequence ID" value="NZ_MJBI02000001.1"/>
</dbReference>
<dbReference type="Gene3D" id="3.30.70.580">
    <property type="entry name" value="Pseudouridine synthase I, catalytic domain, N-terminal subdomain"/>
    <property type="match status" value="1"/>
</dbReference>
<dbReference type="SUPFAM" id="SSF55174">
    <property type="entry name" value="Alpha-L RNA-binding motif"/>
    <property type="match status" value="1"/>
</dbReference>
<dbReference type="SMART" id="SM00363">
    <property type="entry name" value="S4"/>
    <property type="match status" value="1"/>
</dbReference>
<proteinExistence type="inferred from homology"/>
<dbReference type="AlphaFoldDB" id="A0A2G5NNV1"/>
<dbReference type="PROSITE" id="PS01149">
    <property type="entry name" value="PSI_RSU"/>
    <property type="match status" value="1"/>
</dbReference>
<dbReference type="InterPro" id="IPR020094">
    <property type="entry name" value="TruA/RsuA/RluB/E/F_N"/>
</dbReference>
<dbReference type="GO" id="GO:0003723">
    <property type="term" value="F:RNA binding"/>
    <property type="evidence" value="ECO:0007669"/>
    <property type="project" value="UniProtKB-KW"/>
</dbReference>
<dbReference type="InterPro" id="IPR002942">
    <property type="entry name" value="S4_RNA-bd"/>
</dbReference>
<accession>A0A2G5NNV1</accession>
<dbReference type="Pfam" id="PF00849">
    <property type="entry name" value="PseudoU_synth_2"/>
    <property type="match status" value="1"/>
</dbReference>
<evidence type="ECO:0000313" key="7">
    <source>
        <dbReference type="EMBL" id="RAI82170.1"/>
    </source>
</evidence>
<protein>
    <recommendedName>
        <fullName evidence="5">Pseudouridine synthase</fullName>
        <ecNumber evidence="5">5.4.99.-</ecNumber>
    </recommendedName>
</protein>
<keyword evidence="8" id="KW-1185">Reference proteome</keyword>
<evidence type="ECO:0000256" key="5">
    <source>
        <dbReference type="RuleBase" id="RU003887"/>
    </source>
</evidence>
<dbReference type="Gene3D" id="3.10.290.10">
    <property type="entry name" value="RNA-binding S4 domain"/>
    <property type="match status" value="1"/>
</dbReference>
<reference evidence="7 8" key="1">
    <citation type="journal article" date="2018" name="Front. Microbiol.">
        <title>Description and Comparative Genomics of Macrococcus caseolyticus subsp. hominis subsp. nov., Macrococcus goetzii sp. nov., Macrococcus epidermidis sp. nov., and Macrococcus bohemicus sp. nov., Novel Macrococci From Human Clinical Material With Virulence Potential and Suspected Uptake of Foreign DNA by Natural Transformation.</title>
        <authorList>
            <person name="Maslanova I."/>
            <person name="Wertheimer Z."/>
            <person name="Sedlacek I."/>
            <person name="Svec P."/>
            <person name="Indrakova A."/>
            <person name="Kovarovic V."/>
            <person name="Schumann P."/>
            <person name="Sproer C."/>
            <person name="Kralova S."/>
            <person name="Sedo O."/>
            <person name="Kristofova L."/>
            <person name="Vrbovska V."/>
            <person name="Fuzik T."/>
            <person name="Petras P."/>
            <person name="Zdrahal Z."/>
            <person name="Ruzickova V."/>
            <person name="Doskar J."/>
            <person name="Pantucek R."/>
        </authorList>
    </citation>
    <scope>NUCLEOTIDE SEQUENCE [LARGE SCALE GENOMIC DNA]</scope>
    <source>
        <strain evidence="7 8">CCM 4927</strain>
    </source>
</reference>
<name>A0A2G5NNV1_9STAP</name>
<evidence type="ECO:0000256" key="4">
    <source>
        <dbReference type="PROSITE-ProRule" id="PRU00182"/>
    </source>
</evidence>
<dbReference type="EC" id="5.4.99.-" evidence="5"/>
<dbReference type="InterPro" id="IPR000748">
    <property type="entry name" value="PsdUridine_synth_RsuA/RluB/E/F"/>
</dbReference>
<organism evidence="7 8">
    <name type="scientific">Macrococcoides goetzii</name>
    <dbReference type="NCBI Taxonomy" id="1891097"/>
    <lineage>
        <taxon>Bacteria</taxon>
        <taxon>Bacillati</taxon>
        <taxon>Bacillota</taxon>
        <taxon>Bacilli</taxon>
        <taxon>Bacillales</taxon>
        <taxon>Staphylococcaceae</taxon>
        <taxon>Macrococcoides</taxon>
    </lineage>
</organism>
<dbReference type="InterPro" id="IPR018496">
    <property type="entry name" value="PsdUridine_synth_RsuA/RluB_CS"/>
</dbReference>
<comment type="caution">
    <text evidence="7">The sequence shown here is derived from an EMBL/GenBank/DDBJ whole genome shotgun (WGS) entry which is preliminary data.</text>
</comment>
<dbReference type="FunFam" id="3.30.70.1560:FF:000001">
    <property type="entry name" value="Pseudouridine synthase"/>
    <property type="match status" value="1"/>
</dbReference>
<evidence type="ECO:0000256" key="2">
    <source>
        <dbReference type="ARBA" id="ARBA00022884"/>
    </source>
</evidence>
<dbReference type="CDD" id="cd02553">
    <property type="entry name" value="PseudoU_synth_RsuA"/>
    <property type="match status" value="1"/>
</dbReference>
<dbReference type="Gene3D" id="3.30.70.1560">
    <property type="entry name" value="Alpha-L RNA-binding motif"/>
    <property type="match status" value="1"/>
</dbReference>
<dbReference type="PANTHER" id="PTHR47683:SF4">
    <property type="entry name" value="PSEUDOURIDINE SYNTHASE"/>
    <property type="match status" value="1"/>
</dbReference>
<dbReference type="EMBL" id="MJBI02000001">
    <property type="protein sequence ID" value="RAI82170.1"/>
    <property type="molecule type" value="Genomic_DNA"/>
</dbReference>
<evidence type="ECO:0000313" key="8">
    <source>
        <dbReference type="Proteomes" id="UP000229523"/>
    </source>
</evidence>
<keyword evidence="2 4" id="KW-0694">RNA-binding</keyword>
<sequence length="236" mass="26654">MRLDKFLSNHGVGSRKDVKALLKKKVITVNEKVVTKSDIKINPETDIIKVQGEMIHFEPFIYLMLNKPAGVVSSTHDKDKTVIDLITGLEHYDLHPVGRLDKDTEGLLIITNDGQFSHDVLSPKKHVNKTYFANIDGIVTNQTVEQFAQGVTLDDGYHTMPGDLTCLSVDTNNNTSEIELVIQEGKFHQVKRMFEAVSMKVTYLKRIKMGDLSLDSSLKPGEYKKLMQNEINLVRK</sequence>
<evidence type="ECO:0000256" key="1">
    <source>
        <dbReference type="ARBA" id="ARBA00008348"/>
    </source>
</evidence>
<dbReference type="GO" id="GO:0120159">
    <property type="term" value="F:rRNA pseudouridine synthase activity"/>
    <property type="evidence" value="ECO:0007669"/>
    <property type="project" value="UniProtKB-ARBA"/>
</dbReference>
<dbReference type="NCBIfam" id="TIGR00093">
    <property type="entry name" value="pseudouridine synthase"/>
    <property type="match status" value="1"/>
</dbReference>
<dbReference type="GO" id="GO:0005829">
    <property type="term" value="C:cytosol"/>
    <property type="evidence" value="ECO:0007669"/>
    <property type="project" value="UniProtKB-ARBA"/>
</dbReference>
<dbReference type="InterPro" id="IPR036986">
    <property type="entry name" value="S4_RNA-bd_sf"/>
</dbReference>
<dbReference type="PANTHER" id="PTHR47683">
    <property type="entry name" value="PSEUDOURIDINE SYNTHASE FAMILY PROTEIN-RELATED"/>
    <property type="match status" value="1"/>
</dbReference>
<dbReference type="SUPFAM" id="SSF55120">
    <property type="entry name" value="Pseudouridine synthase"/>
    <property type="match status" value="1"/>
</dbReference>
<evidence type="ECO:0000256" key="3">
    <source>
        <dbReference type="ARBA" id="ARBA00023235"/>
    </source>
</evidence>
<evidence type="ECO:0000259" key="6">
    <source>
        <dbReference type="SMART" id="SM00363"/>
    </source>
</evidence>
<feature type="domain" description="RNA-binding S4" evidence="6">
    <location>
        <begin position="1"/>
        <end position="59"/>
    </location>
</feature>
<dbReference type="InterPro" id="IPR042092">
    <property type="entry name" value="PsdUridine_s_RsuA/RluB/E/F_cat"/>
</dbReference>